<keyword evidence="5" id="KW-0547">Nucleotide-binding</keyword>
<protein>
    <recommendedName>
        <fullName evidence="11">Polysaccharide chain length determinant N-terminal domain-containing protein</fullName>
    </recommendedName>
</protein>
<keyword evidence="8 10" id="KW-0472">Membrane</keyword>
<dbReference type="InterPro" id="IPR050445">
    <property type="entry name" value="Bact_polysacc_biosynth/exp"/>
</dbReference>
<dbReference type="Gene3D" id="3.40.50.300">
    <property type="entry name" value="P-loop containing nucleotide triphosphate hydrolases"/>
    <property type="match status" value="1"/>
</dbReference>
<feature type="transmembrane region" description="Helical" evidence="10">
    <location>
        <begin position="176"/>
        <end position="194"/>
    </location>
</feature>
<evidence type="ECO:0000256" key="5">
    <source>
        <dbReference type="ARBA" id="ARBA00022741"/>
    </source>
</evidence>
<evidence type="ECO:0000256" key="7">
    <source>
        <dbReference type="ARBA" id="ARBA00022989"/>
    </source>
</evidence>
<proteinExistence type="inferred from homology"/>
<evidence type="ECO:0000313" key="12">
    <source>
        <dbReference type="EMBL" id="GAA1384258.1"/>
    </source>
</evidence>
<keyword evidence="13" id="KW-1185">Reference proteome</keyword>
<comment type="caution">
    <text evidence="12">The sequence shown here is derived from an EMBL/GenBank/DDBJ whole genome shotgun (WGS) entry which is preliminary data.</text>
</comment>
<dbReference type="EMBL" id="BAAAJK010000005">
    <property type="protein sequence ID" value="GAA1384258.1"/>
    <property type="molecule type" value="Genomic_DNA"/>
</dbReference>
<keyword evidence="3" id="KW-1003">Cell membrane</keyword>
<evidence type="ECO:0000313" key="13">
    <source>
        <dbReference type="Proteomes" id="UP001501414"/>
    </source>
</evidence>
<dbReference type="SUPFAM" id="SSF52540">
    <property type="entry name" value="P-loop containing nucleoside triphosphate hydrolases"/>
    <property type="match status" value="1"/>
</dbReference>
<dbReference type="Proteomes" id="UP001501414">
    <property type="component" value="Unassembled WGS sequence"/>
</dbReference>
<feature type="compositionally biased region" description="Pro residues" evidence="9">
    <location>
        <begin position="442"/>
        <end position="453"/>
    </location>
</feature>
<evidence type="ECO:0000256" key="6">
    <source>
        <dbReference type="ARBA" id="ARBA00022840"/>
    </source>
</evidence>
<dbReference type="PANTHER" id="PTHR32309:SF13">
    <property type="entry name" value="FERRIC ENTEROBACTIN TRANSPORT PROTEIN FEPE"/>
    <property type="match status" value="1"/>
</dbReference>
<feature type="domain" description="Polysaccharide chain length determinant N-terminal" evidence="11">
    <location>
        <begin position="6"/>
        <end position="86"/>
    </location>
</feature>
<keyword evidence="7 10" id="KW-1133">Transmembrane helix</keyword>
<feature type="region of interest" description="Disordered" evidence="9">
    <location>
        <begin position="428"/>
        <end position="470"/>
    </location>
</feature>
<comment type="subcellular location">
    <subcellularLocation>
        <location evidence="1">Cell membrane</location>
        <topology evidence="1">Multi-pass membrane protein</topology>
    </subcellularLocation>
</comment>
<evidence type="ECO:0000256" key="1">
    <source>
        <dbReference type="ARBA" id="ARBA00004651"/>
    </source>
</evidence>
<evidence type="ECO:0000256" key="9">
    <source>
        <dbReference type="SAM" id="MobiDB-lite"/>
    </source>
</evidence>
<evidence type="ECO:0000256" key="8">
    <source>
        <dbReference type="ARBA" id="ARBA00023136"/>
    </source>
</evidence>
<evidence type="ECO:0000256" key="10">
    <source>
        <dbReference type="SAM" id="Phobius"/>
    </source>
</evidence>
<reference evidence="12 13" key="1">
    <citation type="journal article" date="2019" name="Int. J. Syst. Evol. Microbiol.">
        <title>The Global Catalogue of Microorganisms (GCM) 10K type strain sequencing project: providing services to taxonomists for standard genome sequencing and annotation.</title>
        <authorList>
            <consortium name="The Broad Institute Genomics Platform"/>
            <consortium name="The Broad Institute Genome Sequencing Center for Infectious Disease"/>
            <person name="Wu L."/>
            <person name="Ma J."/>
        </authorList>
    </citation>
    <scope>NUCLEOTIDE SEQUENCE [LARGE SCALE GENOMIC DNA]</scope>
    <source>
        <strain evidence="12 13">JCM 11896</strain>
    </source>
</reference>
<evidence type="ECO:0000259" key="11">
    <source>
        <dbReference type="Pfam" id="PF02706"/>
    </source>
</evidence>
<dbReference type="InterPro" id="IPR027417">
    <property type="entry name" value="P-loop_NTPase"/>
</dbReference>
<name>A0ABN1XNN3_9PSEU</name>
<dbReference type="InterPro" id="IPR005702">
    <property type="entry name" value="Wzc-like_C"/>
</dbReference>
<dbReference type="Pfam" id="PF10609">
    <property type="entry name" value="ParA"/>
    <property type="match status" value="1"/>
</dbReference>
<organism evidence="12 13">
    <name type="scientific">Pseudonocardia kongjuensis</name>
    <dbReference type="NCBI Taxonomy" id="102227"/>
    <lineage>
        <taxon>Bacteria</taxon>
        <taxon>Bacillati</taxon>
        <taxon>Actinomycetota</taxon>
        <taxon>Actinomycetes</taxon>
        <taxon>Pseudonocardiales</taxon>
        <taxon>Pseudonocardiaceae</taxon>
        <taxon>Pseudonocardia</taxon>
    </lineage>
</organism>
<evidence type="ECO:0000256" key="3">
    <source>
        <dbReference type="ARBA" id="ARBA00022475"/>
    </source>
</evidence>
<evidence type="ECO:0000256" key="2">
    <source>
        <dbReference type="ARBA" id="ARBA00006683"/>
    </source>
</evidence>
<gene>
    <name evidence="12" type="ORF">GCM10009613_14870</name>
</gene>
<feature type="compositionally biased region" description="Polar residues" evidence="9">
    <location>
        <begin position="460"/>
        <end position="470"/>
    </location>
</feature>
<accession>A0ABN1XNN3</accession>
<dbReference type="InterPro" id="IPR033756">
    <property type="entry name" value="YlxH/NBP35"/>
</dbReference>
<keyword evidence="6" id="KW-0067">ATP-binding</keyword>
<dbReference type="Pfam" id="PF02706">
    <property type="entry name" value="Wzz"/>
    <property type="match status" value="1"/>
</dbReference>
<sequence length="470" mass="48374">MTTRAYVAVLRRQWPWIAGVLLLCVGAAAVATVVLPRTYQAQTTIYVSGQADGEYPVAVVEATLSRMPSYRQLLTEDPVLDGAIDQLGMAESADDLRGRLVVDNEPQSLLLKLSATDGDPARAAAVANSVARSFVRVASSLDTPTVAGRPPVVSARIVNVANPPTDPISPQSGTTMGLGLVAGLILGVAAAFAMDTRGRRIRTAAALAEAAPAAHLGSTLHRPEPDTGTPVGMPAADAADFRRLAANLQMVDLAHEHKAIVVTGPRPATGATTTACNLAVALAAEGRRVALIDADLAGRRIATTMRIESVGGLTAVLTGQTTFGRAMRTWSGGPGLSVLDAGTSPPSAIEFLRSPQMGTLIEELRIGYEIVVFDAPPLLDGPEAAVLAAQVDGAVLCCRSGRTTSREVAAALTVLDDASATLLGTVLTHTQDEERNPTTTPTVPPVPPRPSPGPRTAGSVPSTAGTGSPA</sequence>
<evidence type="ECO:0000256" key="4">
    <source>
        <dbReference type="ARBA" id="ARBA00022692"/>
    </source>
</evidence>
<keyword evidence="4 10" id="KW-0812">Transmembrane</keyword>
<comment type="similarity">
    <text evidence="2">Belongs to the CpsC/CapA family.</text>
</comment>
<dbReference type="PANTHER" id="PTHR32309">
    <property type="entry name" value="TYROSINE-PROTEIN KINASE"/>
    <property type="match status" value="1"/>
</dbReference>
<dbReference type="InterPro" id="IPR003856">
    <property type="entry name" value="LPS_length_determ_N"/>
</dbReference>
<dbReference type="CDD" id="cd05387">
    <property type="entry name" value="BY-kinase"/>
    <property type="match status" value="1"/>
</dbReference>
<dbReference type="RefSeq" id="WP_344019751.1">
    <property type="nucleotide sequence ID" value="NZ_BAAAJK010000005.1"/>
</dbReference>